<evidence type="ECO:0000313" key="2">
    <source>
        <dbReference type="Proteomes" id="UP001056120"/>
    </source>
</evidence>
<gene>
    <name evidence="1" type="ORF">L1987_57380</name>
</gene>
<protein>
    <submittedName>
        <fullName evidence="1">Uncharacterized protein</fullName>
    </submittedName>
</protein>
<keyword evidence="2" id="KW-1185">Reference proteome</keyword>
<comment type="caution">
    <text evidence="1">The sequence shown here is derived from an EMBL/GenBank/DDBJ whole genome shotgun (WGS) entry which is preliminary data.</text>
</comment>
<dbReference type="EMBL" id="CM042036">
    <property type="protein sequence ID" value="KAI3744302.1"/>
    <property type="molecule type" value="Genomic_DNA"/>
</dbReference>
<proteinExistence type="predicted"/>
<sequence length="159" mass="17284">MTVLSEIGDKTFFAAAVMTILSAAVGMAAPNLDADIKSNGGTKSNNKDDDDLKKKNRPFLTQFFSPIFLKSIWSFDPSATIGLAAAENPMGGVVGGIMPSFVSDGCCFRREELGNTNIREIYCTIGRNSFHHLWSSIILFDNRIMILGAGNENRKEPAC</sequence>
<reference evidence="1 2" key="2">
    <citation type="journal article" date="2022" name="Mol. Ecol. Resour.">
        <title>The genomes of chicory, endive, great burdock and yacon provide insights into Asteraceae paleo-polyploidization history and plant inulin production.</title>
        <authorList>
            <person name="Fan W."/>
            <person name="Wang S."/>
            <person name="Wang H."/>
            <person name="Wang A."/>
            <person name="Jiang F."/>
            <person name="Liu H."/>
            <person name="Zhao H."/>
            <person name="Xu D."/>
            <person name="Zhang Y."/>
        </authorList>
    </citation>
    <scope>NUCLEOTIDE SEQUENCE [LARGE SCALE GENOMIC DNA]</scope>
    <source>
        <strain evidence="2">cv. Yunnan</strain>
        <tissue evidence="1">Leaves</tissue>
    </source>
</reference>
<dbReference type="Proteomes" id="UP001056120">
    <property type="component" value="Linkage Group LG19"/>
</dbReference>
<reference evidence="2" key="1">
    <citation type="journal article" date="2022" name="Mol. Ecol. Resour.">
        <title>The genomes of chicory, endive, great burdock and yacon provide insights into Asteraceae palaeo-polyploidization history and plant inulin production.</title>
        <authorList>
            <person name="Fan W."/>
            <person name="Wang S."/>
            <person name="Wang H."/>
            <person name="Wang A."/>
            <person name="Jiang F."/>
            <person name="Liu H."/>
            <person name="Zhao H."/>
            <person name="Xu D."/>
            <person name="Zhang Y."/>
        </authorList>
    </citation>
    <scope>NUCLEOTIDE SEQUENCE [LARGE SCALE GENOMIC DNA]</scope>
    <source>
        <strain evidence="2">cv. Yunnan</strain>
    </source>
</reference>
<accession>A0ACB9DCN3</accession>
<evidence type="ECO:0000313" key="1">
    <source>
        <dbReference type="EMBL" id="KAI3744302.1"/>
    </source>
</evidence>
<organism evidence="1 2">
    <name type="scientific">Smallanthus sonchifolius</name>
    <dbReference type="NCBI Taxonomy" id="185202"/>
    <lineage>
        <taxon>Eukaryota</taxon>
        <taxon>Viridiplantae</taxon>
        <taxon>Streptophyta</taxon>
        <taxon>Embryophyta</taxon>
        <taxon>Tracheophyta</taxon>
        <taxon>Spermatophyta</taxon>
        <taxon>Magnoliopsida</taxon>
        <taxon>eudicotyledons</taxon>
        <taxon>Gunneridae</taxon>
        <taxon>Pentapetalae</taxon>
        <taxon>asterids</taxon>
        <taxon>campanulids</taxon>
        <taxon>Asterales</taxon>
        <taxon>Asteraceae</taxon>
        <taxon>Asteroideae</taxon>
        <taxon>Heliantheae alliance</taxon>
        <taxon>Millerieae</taxon>
        <taxon>Smallanthus</taxon>
    </lineage>
</organism>
<name>A0ACB9DCN3_9ASTR</name>